<feature type="domain" description="Terminase large subunit-like endonuclease" evidence="2">
    <location>
        <begin position="248"/>
        <end position="525"/>
    </location>
</feature>
<evidence type="ECO:0000313" key="3">
    <source>
        <dbReference type="EMBL" id="NHZ83942.1"/>
    </source>
</evidence>
<dbReference type="Pfam" id="PF20441">
    <property type="entry name" value="TerL_nuclease"/>
    <property type="match status" value="1"/>
</dbReference>
<comment type="caution">
    <text evidence="3">The sequence shown here is derived from an EMBL/GenBank/DDBJ whole genome shotgun (WGS) entry which is preliminary data.</text>
</comment>
<sequence>MPASSTNTGLKSKASAKGGISNAPLVGTSQCDQYWFDEAAAERAVQFFARCLTHTKGEWKGQPFILSDWQADEIIRPLFGWKRQDGTRKYRTCLIQIPRKAGKSMLAAGIAAYLLFSDNEPAAEVYSAAVDREQARIVFDMAKGMIDGSKPLRDRATVYKQSIVIPSTGSSYKVLSSDSNSKHGFSASGIVLDEAHAMPNQELWDVLTTSTGARRQPLAVMISTAGFDKHSFFYAQYDYACKVRDGIINDPAFLPVIYEADKEADWTAPETWHAAHPGLGVSVKEEYFAAECGKAKQMPSYENTFKRLLLNIWTESNTRWIPADLWDACGGPQIDLADRHCYAGLDLASTTDIAALVLAFPVDGTVYLKCFFFVPEDGIKRRSERDHVDYATWVRQGHIVATEGAVIDYDVIRRTINELSEQYQIKEIAIDRWNATQISTQLAGDGFEMIGHGQGFASLSAPTKELERRVLGHQLNHGGNPVLAWMASNVQIEQDAAGNMKPSKSKSTSRIDGIAATLMSLSRIMVSDEDQTSVYDGGQFEFM</sequence>
<name>A0ABX0NEP7_9BURK</name>
<gene>
    <name evidence="3" type="ORF">F2P44_32435</name>
</gene>
<reference evidence="3 4" key="1">
    <citation type="submission" date="2019-10" db="EMBL/GenBank/DDBJ databases">
        <title>Taxonomy of Antarctic Massilia spp.: description of Massilia rubra sp. nov., Massilia aquatica sp. nov., Massilia mucilaginosa sp. nov., Massilia frigida sp. nov. isolated from streams, lakes and regoliths.</title>
        <authorList>
            <person name="Holochova P."/>
            <person name="Sedlacek I."/>
            <person name="Kralova S."/>
            <person name="Maslanova I."/>
            <person name="Busse H.-J."/>
            <person name="Stankova E."/>
            <person name="Vrbovska V."/>
            <person name="Kovarovic V."/>
            <person name="Bartak M."/>
            <person name="Svec P."/>
            <person name="Pantucek R."/>
        </authorList>
    </citation>
    <scope>NUCLEOTIDE SEQUENCE [LARGE SCALE GENOMIC DNA]</scope>
    <source>
        <strain evidence="3 4">CCM 8695</strain>
    </source>
</reference>
<evidence type="ECO:0000259" key="2">
    <source>
        <dbReference type="Pfam" id="PF20441"/>
    </source>
</evidence>
<dbReference type="InterPro" id="IPR046462">
    <property type="entry name" value="TerL_nuclease"/>
</dbReference>
<organism evidence="3 4">
    <name type="scientific">Massilia frigida</name>
    <dbReference type="NCBI Taxonomy" id="2609281"/>
    <lineage>
        <taxon>Bacteria</taxon>
        <taxon>Pseudomonadati</taxon>
        <taxon>Pseudomonadota</taxon>
        <taxon>Betaproteobacteria</taxon>
        <taxon>Burkholderiales</taxon>
        <taxon>Oxalobacteraceae</taxon>
        <taxon>Telluria group</taxon>
        <taxon>Massilia</taxon>
    </lineage>
</organism>
<dbReference type="RefSeq" id="WP_167094105.1">
    <property type="nucleotide sequence ID" value="NZ_WHJG01000069.1"/>
</dbReference>
<protein>
    <submittedName>
        <fullName evidence="3">Terminase large subunit</fullName>
    </submittedName>
</protein>
<dbReference type="EMBL" id="WHJG01000069">
    <property type="protein sequence ID" value="NHZ83942.1"/>
    <property type="molecule type" value="Genomic_DNA"/>
</dbReference>
<proteinExistence type="predicted"/>
<dbReference type="Pfam" id="PF03354">
    <property type="entry name" value="TerL_ATPase"/>
    <property type="match status" value="1"/>
</dbReference>
<dbReference type="Gene3D" id="3.40.50.300">
    <property type="entry name" value="P-loop containing nucleotide triphosphate hydrolases"/>
    <property type="match status" value="1"/>
</dbReference>
<keyword evidence="4" id="KW-1185">Reference proteome</keyword>
<evidence type="ECO:0000259" key="1">
    <source>
        <dbReference type="Pfam" id="PF03354"/>
    </source>
</evidence>
<dbReference type="InterPro" id="IPR046461">
    <property type="entry name" value="TerL_ATPase"/>
</dbReference>
<dbReference type="Proteomes" id="UP000621455">
    <property type="component" value="Unassembled WGS sequence"/>
</dbReference>
<dbReference type="InterPro" id="IPR027417">
    <property type="entry name" value="P-loop_NTPase"/>
</dbReference>
<accession>A0ABX0NEP7</accession>
<dbReference type="PANTHER" id="PTHR41287:SF1">
    <property type="entry name" value="PROTEIN YMFN"/>
    <property type="match status" value="1"/>
</dbReference>
<feature type="domain" description="Terminase large subunit-like ATPase" evidence="1">
    <location>
        <begin position="76"/>
        <end position="240"/>
    </location>
</feature>
<dbReference type="InterPro" id="IPR005021">
    <property type="entry name" value="Terminase_largesu-like"/>
</dbReference>
<evidence type="ECO:0000313" key="4">
    <source>
        <dbReference type="Proteomes" id="UP000621455"/>
    </source>
</evidence>
<dbReference type="PANTHER" id="PTHR41287">
    <property type="match status" value="1"/>
</dbReference>